<dbReference type="EMBL" id="CP022753">
    <property type="protein sequence ID" value="ASU84072.1"/>
    <property type="molecule type" value="Genomic_DNA"/>
</dbReference>
<evidence type="ECO:0000259" key="5">
    <source>
        <dbReference type="Pfam" id="PF00155"/>
    </source>
</evidence>
<dbReference type="RefSeq" id="WP_017621757.1">
    <property type="nucleotide sequence ID" value="NZ_ANBG01000444.1"/>
</dbReference>
<organism evidence="6 7">
    <name type="scientific">Nocardiopsis gilva YIM 90087</name>
    <dbReference type="NCBI Taxonomy" id="1235441"/>
    <lineage>
        <taxon>Bacteria</taxon>
        <taxon>Bacillati</taxon>
        <taxon>Actinomycetota</taxon>
        <taxon>Actinomycetes</taxon>
        <taxon>Streptosporangiales</taxon>
        <taxon>Nocardiopsidaceae</taxon>
        <taxon>Nocardiopsis</taxon>
    </lineage>
</organism>
<dbReference type="InterPro" id="IPR004839">
    <property type="entry name" value="Aminotransferase_I/II_large"/>
</dbReference>
<dbReference type="PANTHER" id="PTHR13693:SF3">
    <property type="entry name" value="LD36009P"/>
    <property type="match status" value="1"/>
</dbReference>
<dbReference type="InterPro" id="IPR015421">
    <property type="entry name" value="PyrdxlP-dep_Trfase_major"/>
</dbReference>
<dbReference type="OrthoDB" id="9807157at2"/>
<evidence type="ECO:0000256" key="2">
    <source>
        <dbReference type="ARBA" id="ARBA00013187"/>
    </source>
</evidence>
<gene>
    <name evidence="6" type="ORF">CDO52_15900</name>
</gene>
<dbReference type="GO" id="GO:0030170">
    <property type="term" value="F:pyridoxal phosphate binding"/>
    <property type="evidence" value="ECO:0007669"/>
    <property type="project" value="InterPro"/>
</dbReference>
<feature type="domain" description="Aminotransferase class I/classII large" evidence="5">
    <location>
        <begin position="46"/>
        <end position="393"/>
    </location>
</feature>
<proteinExistence type="predicted"/>
<dbReference type="Gene3D" id="3.40.640.10">
    <property type="entry name" value="Type I PLP-dependent aspartate aminotransferase-like (Major domain)"/>
    <property type="match status" value="1"/>
</dbReference>
<dbReference type="Pfam" id="PF00155">
    <property type="entry name" value="Aminotran_1_2"/>
    <property type="match status" value="1"/>
</dbReference>
<keyword evidence="3" id="KW-0808">Transferase</keyword>
<comment type="catalytic activity">
    <reaction evidence="4">
        <text>6-carboxyhexanoyl-[ACP] + L-alanine + H(+) = (8S)-8-amino-7-oxononanoate + holo-[ACP] + CO2</text>
        <dbReference type="Rhea" id="RHEA:42288"/>
        <dbReference type="Rhea" id="RHEA-COMP:9685"/>
        <dbReference type="Rhea" id="RHEA-COMP:9955"/>
        <dbReference type="ChEBI" id="CHEBI:15378"/>
        <dbReference type="ChEBI" id="CHEBI:16526"/>
        <dbReference type="ChEBI" id="CHEBI:57972"/>
        <dbReference type="ChEBI" id="CHEBI:64479"/>
        <dbReference type="ChEBI" id="CHEBI:78846"/>
        <dbReference type="ChEBI" id="CHEBI:149468"/>
        <dbReference type="EC" id="2.3.1.47"/>
    </reaction>
</comment>
<dbReference type="Proteomes" id="UP000215005">
    <property type="component" value="Chromosome"/>
</dbReference>
<dbReference type="PANTHER" id="PTHR13693">
    <property type="entry name" value="CLASS II AMINOTRANSFERASE/8-AMINO-7-OXONONANOATE SYNTHASE"/>
    <property type="match status" value="1"/>
</dbReference>
<dbReference type="InterPro" id="IPR015424">
    <property type="entry name" value="PyrdxlP-dep_Trfase"/>
</dbReference>
<protein>
    <recommendedName>
        <fullName evidence="2">8-amino-7-oxononanoate synthase</fullName>
        <ecNumber evidence="2">2.3.1.47</ecNumber>
    </recommendedName>
</protein>
<evidence type="ECO:0000313" key="6">
    <source>
        <dbReference type="EMBL" id="ASU84072.1"/>
    </source>
</evidence>
<evidence type="ECO:0000256" key="4">
    <source>
        <dbReference type="ARBA" id="ARBA00047715"/>
    </source>
</evidence>
<dbReference type="AlphaFoldDB" id="A0A223S7M0"/>
<dbReference type="Gene3D" id="3.90.1150.10">
    <property type="entry name" value="Aspartate Aminotransferase, domain 1"/>
    <property type="match status" value="1"/>
</dbReference>
<dbReference type="InterPro" id="IPR050087">
    <property type="entry name" value="AON_synthase_class-II"/>
</dbReference>
<evidence type="ECO:0000313" key="7">
    <source>
        <dbReference type="Proteomes" id="UP000215005"/>
    </source>
</evidence>
<dbReference type="KEGG" id="ngv:CDO52_15900"/>
<dbReference type="GO" id="GO:0008710">
    <property type="term" value="F:8-amino-7-oxononanoate synthase activity"/>
    <property type="evidence" value="ECO:0007669"/>
    <property type="project" value="UniProtKB-EC"/>
</dbReference>
<evidence type="ECO:0000256" key="1">
    <source>
        <dbReference type="ARBA" id="ARBA00001933"/>
    </source>
</evidence>
<keyword evidence="7" id="KW-1185">Reference proteome</keyword>
<comment type="cofactor">
    <cofactor evidence="1">
        <name>pyridoxal 5'-phosphate</name>
        <dbReference type="ChEBI" id="CHEBI:597326"/>
    </cofactor>
</comment>
<sequence length="415" mass="45270">MDLFAKFVESTSNPIADLSRSIHGTAAFPRLTGNIGSRMTYKGVPQVVWSLNNYLGLADDPQVRALDIEFVDRYGLSAPMGSRMMSGDTEDLEAFETELADFCRKPAALFLNYGYQGMVSLIDALLTRQDWLVYDSGSHACILDGVRMHNGRARGFRHNDVERLAGVLARIERERAPDEAVLVVTEGVFGMSGAVAPLRDIVALKQRYDFRLLVDDAHGFGVMGPTGRGTGEAQDAHDGIDLYFATFAKAGASIGAFVASSAEVVWRLRYTMRSQIFAKSVPWPIVASNRVRLDLIRSRPQPRQRCWSIAEALQTGLRERGLEVRGTASPITPVYLAMTAAQAGEFVETMRLRHGVFCSAVSYPVVPPDVVQLRLVPTAAHEPADVDETLEAIPAAYAAMTGRPAPTPAAPPTVE</sequence>
<evidence type="ECO:0000256" key="3">
    <source>
        <dbReference type="ARBA" id="ARBA00022679"/>
    </source>
</evidence>
<dbReference type="EC" id="2.3.1.47" evidence="2"/>
<accession>A0A223S7M0</accession>
<name>A0A223S7M0_9ACTN</name>
<dbReference type="SUPFAM" id="SSF53383">
    <property type="entry name" value="PLP-dependent transferases"/>
    <property type="match status" value="1"/>
</dbReference>
<reference evidence="6 7" key="1">
    <citation type="submission" date="2017-08" db="EMBL/GenBank/DDBJ databases">
        <title>The complete genome sequence of Nocardiopsis gilva YIM 90087.</title>
        <authorList>
            <person name="Yin M."/>
            <person name="Tang S."/>
        </authorList>
    </citation>
    <scope>NUCLEOTIDE SEQUENCE [LARGE SCALE GENOMIC DNA]</scope>
    <source>
        <strain evidence="6 7">YIM 90087</strain>
    </source>
</reference>
<dbReference type="InterPro" id="IPR015422">
    <property type="entry name" value="PyrdxlP-dep_Trfase_small"/>
</dbReference>